<reference evidence="1" key="1">
    <citation type="submission" date="2021-05" db="EMBL/GenBank/DDBJ databases">
        <title>Diversity, taxonomy and evolution of archaeal viruses of the class Caudoviricetes.</title>
        <authorList>
            <person name="Liu Y."/>
            <person name="Demina T.A."/>
            <person name="Roux S."/>
            <person name="Aiewsakun P."/>
            <person name="Kazlauskas D."/>
            <person name="Simmonds P."/>
            <person name="Prangishvili D."/>
            <person name="Oksanen H.M."/>
            <person name="Krupovic M."/>
        </authorList>
    </citation>
    <scope>NUCLEOTIDE SEQUENCE</scope>
    <source>
        <strain evidence="1">HRTV-27/27</strain>
    </source>
</reference>
<evidence type="ECO:0000313" key="1">
    <source>
        <dbReference type="EMBL" id="UBF22796.1"/>
    </source>
</evidence>
<organism evidence="1 2">
    <name type="scientific">Halorubrum tailed virus 27</name>
    <dbReference type="NCBI Taxonomy" id="2878008"/>
    <lineage>
        <taxon>Viruses</taxon>
        <taxon>Duplodnaviria</taxon>
        <taxon>Heunggongvirae</taxon>
        <taxon>Uroviricota</taxon>
        <taxon>Caudoviricetes</taxon>
        <taxon>Thumleimavirales</taxon>
        <taxon>Hafunaviridae</taxon>
        <taxon>Minorvirus</taxon>
        <taxon>Minorvirus thailandense</taxon>
        <taxon>Minorvirus HRTV27</taxon>
    </lineage>
</organism>
<accession>A0AAE9BZ71</accession>
<name>A0AAE9BZ71_9CAUD</name>
<keyword evidence="2" id="KW-1185">Reference proteome</keyword>
<protein>
    <submittedName>
        <fullName evidence="1">Uncharacterized protein</fullName>
    </submittedName>
</protein>
<dbReference type="Proteomes" id="UP000827260">
    <property type="component" value="Segment"/>
</dbReference>
<sequence>MSELETTRKTADGYTISAELGLTEFLNHPNEDPIGEYVHVFPDFENREIRIYRSVLEAGGPKIMTTIPGSASYTRRPGAVENYPDGFYLTGGAGETLLTLLRCYRNETTADGLRINWWGVNNSPSMDESDRDNESLIVSYRTGSGREQKIHIDHSYDPRRRSHMMATGDGYDFPN</sequence>
<dbReference type="EMBL" id="MZ334522">
    <property type="protein sequence ID" value="UBF22796.1"/>
    <property type="molecule type" value="Genomic_DNA"/>
</dbReference>
<proteinExistence type="predicted"/>
<gene>
    <name evidence="1" type="ORF">HRTV-27_gp103</name>
</gene>
<evidence type="ECO:0000313" key="2">
    <source>
        <dbReference type="Proteomes" id="UP000827260"/>
    </source>
</evidence>